<dbReference type="Proteomes" id="UP000831701">
    <property type="component" value="Chromosome 15"/>
</dbReference>
<evidence type="ECO:0000313" key="1">
    <source>
        <dbReference type="EMBL" id="KAI3361772.1"/>
    </source>
</evidence>
<accession>A0ACB8W1M9</accession>
<proteinExistence type="predicted"/>
<name>A0ACB8W1M9_9TELE</name>
<evidence type="ECO:0000313" key="2">
    <source>
        <dbReference type="Proteomes" id="UP000831701"/>
    </source>
</evidence>
<dbReference type="EMBL" id="CM041545">
    <property type="protein sequence ID" value="KAI3361772.1"/>
    <property type="molecule type" value="Genomic_DNA"/>
</dbReference>
<sequence>MYDSRRPHCFGPAGVKEGEVKRPVRGPLMSSISLLDLPTQIMDVELLFCTLHSGDEVTSGEDTMWSYVTSRPIIPSENEIIFQGNFTVPKLSESNMGFGVLGVFLGLLLEVSTHGPHAVPRTSWRHQDLDLMEFSEPEIFNYTTLLLSEKKDALYVGAREAIFELSKKNVTVRHNKVQWTVEEAPVMMCILKGKSKERDCLNYIRVLQVVDDERLYVCGTHAFQPQCDYLNLADFSLDGRSEDGRGKCSFDPSQSFTTVMVDGELYSGTAYNFLGSEPIISRYSPSQSLLRTEYSTSWLNEPSFVFADVIREGRNSIDGEDDKIYYFFTEVSVEYEFFGKLLIPRVARVCKGDLGGQRTLQKKWTSFLKAKLVCSMPELNFVFNVVHDVFILKGADWRDTVIYGVFTSQWGNVGLSAVCAYNLTAVEDVFSKGKYMQKATVEQSHTKWVRYNGITPSPRPGACINNLMRQQNINSSLHLPDKTLQFVKDHPLLEDPVLPIGNGPRLITKDVNYTQIVVERVRALDGNIYDVIFTGTDKGVLHKSVVFEGEVHIVEEIQLLKKSESIKNLLLSSETRSLYAGSDSGVVQSPTAFCGRYLSCDNCVLARDPYCAWDPRTFACVNIFDAPSQRHRRLIQSLNGDADKCPSALGRSLKDYKTVTVKPGSSAELPCLVHSNLAQVMWKSNGSVLTEASRFHLIGENGLLIYSVAPEDQGHYECWSVEWAPAAGKNFSRLLAAYVLTLDLPPRPPHQAGHVTTTLGGQEISGAHATEGNGKTDKALLTSAIAPPSFTATVQFTSPPQTDSSLTPPPSSTIRFQPKQHLPPSSNAPRPDSRDPAAEYLQHNNSIALLFLFLLFFLLFVAALAYNCYMQYLPAPCLRLRAALLGSHKSASQPEYRACEAGLMEASATDKINMTEQPTQNGSQTTQNLRALRDTGYETEPECSNASSPVDTSSSLSSSGSSTPSALPSSSSSSSSTSTSSKPHNVEAREAEVRLLPPLLKDQAWGVHAQEAFLLFCLALGPSDVHIHWLINGHSLDTPIMEYRRQLGQREVLVSSWLREGPLIKDARYHCVAEASSGSDMSAVDLRLTIGDEESIPSRDLNQWRGALTEHEQLLKRWEEAWEFDGQCSKESTTPAFCRGSSGCGDDVGTPGRRRSSSVPQSEELIKLKWYDDTSAFSKGIFSTI</sequence>
<gene>
    <name evidence="1" type="ORF">L3Q82_002115</name>
</gene>
<comment type="caution">
    <text evidence="1">The sequence shown here is derived from an EMBL/GenBank/DDBJ whole genome shotgun (WGS) entry which is preliminary data.</text>
</comment>
<keyword evidence="2" id="KW-1185">Reference proteome</keyword>
<reference evidence="1" key="1">
    <citation type="submission" date="2022-04" db="EMBL/GenBank/DDBJ databases">
        <title>Jade perch genome.</title>
        <authorList>
            <person name="Chao B."/>
        </authorList>
    </citation>
    <scope>NUCLEOTIDE SEQUENCE</scope>
    <source>
        <strain evidence="1">CB-2022</strain>
    </source>
</reference>
<organism evidence="1 2">
    <name type="scientific">Scortum barcoo</name>
    <name type="common">barcoo grunter</name>
    <dbReference type="NCBI Taxonomy" id="214431"/>
    <lineage>
        <taxon>Eukaryota</taxon>
        <taxon>Metazoa</taxon>
        <taxon>Chordata</taxon>
        <taxon>Craniata</taxon>
        <taxon>Vertebrata</taxon>
        <taxon>Euteleostomi</taxon>
        <taxon>Actinopterygii</taxon>
        <taxon>Neopterygii</taxon>
        <taxon>Teleostei</taxon>
        <taxon>Neoteleostei</taxon>
        <taxon>Acanthomorphata</taxon>
        <taxon>Eupercaria</taxon>
        <taxon>Centrarchiformes</taxon>
        <taxon>Terapontoidei</taxon>
        <taxon>Terapontidae</taxon>
        <taxon>Scortum</taxon>
    </lineage>
</organism>
<protein>
    <submittedName>
        <fullName evidence="1">Uncharacterized protein</fullName>
    </submittedName>
</protein>